<protein>
    <submittedName>
        <fullName evidence="2">Uncharacterized protein</fullName>
    </submittedName>
</protein>
<feature type="region of interest" description="Disordered" evidence="1">
    <location>
        <begin position="193"/>
        <end position="233"/>
    </location>
</feature>
<feature type="compositionally biased region" description="Polar residues" evidence="1">
    <location>
        <begin position="92"/>
        <end position="101"/>
    </location>
</feature>
<feature type="compositionally biased region" description="Pro residues" evidence="1">
    <location>
        <begin position="70"/>
        <end position="79"/>
    </location>
</feature>
<dbReference type="AlphaFoldDB" id="A0A284QUG8"/>
<dbReference type="EMBL" id="FUEG01000002">
    <property type="protein sequence ID" value="SJL00106.1"/>
    <property type="molecule type" value="Genomic_DNA"/>
</dbReference>
<evidence type="ECO:0000313" key="3">
    <source>
        <dbReference type="Proteomes" id="UP000219338"/>
    </source>
</evidence>
<evidence type="ECO:0000313" key="2">
    <source>
        <dbReference type="EMBL" id="SJL00106.1"/>
    </source>
</evidence>
<feature type="compositionally biased region" description="Low complexity" evidence="1">
    <location>
        <begin position="80"/>
        <end position="91"/>
    </location>
</feature>
<keyword evidence="3" id="KW-1185">Reference proteome</keyword>
<gene>
    <name evidence="2" type="ORF">ARMOST_03418</name>
</gene>
<proteinExistence type="predicted"/>
<feature type="compositionally biased region" description="Polar residues" evidence="1">
    <location>
        <begin position="140"/>
        <end position="149"/>
    </location>
</feature>
<feature type="compositionally biased region" description="Basic residues" evidence="1">
    <location>
        <begin position="213"/>
        <end position="233"/>
    </location>
</feature>
<feature type="compositionally biased region" description="Polar residues" evidence="1">
    <location>
        <begin position="201"/>
        <end position="212"/>
    </location>
</feature>
<feature type="compositionally biased region" description="Pro residues" evidence="1">
    <location>
        <begin position="125"/>
        <end position="135"/>
    </location>
</feature>
<name>A0A284QUG8_ARMOS</name>
<organism evidence="2 3">
    <name type="scientific">Armillaria ostoyae</name>
    <name type="common">Armillaria root rot fungus</name>
    <dbReference type="NCBI Taxonomy" id="47428"/>
    <lineage>
        <taxon>Eukaryota</taxon>
        <taxon>Fungi</taxon>
        <taxon>Dikarya</taxon>
        <taxon>Basidiomycota</taxon>
        <taxon>Agaricomycotina</taxon>
        <taxon>Agaricomycetes</taxon>
        <taxon>Agaricomycetidae</taxon>
        <taxon>Agaricales</taxon>
        <taxon>Marasmiineae</taxon>
        <taxon>Physalacriaceae</taxon>
        <taxon>Armillaria</taxon>
    </lineage>
</organism>
<dbReference type="Proteomes" id="UP000219338">
    <property type="component" value="Unassembled WGS sequence"/>
</dbReference>
<sequence>MSQTLQRVGRTNHLPPTLRISVYRTIHLYQRARRRTRRGKGPYEEYETIPTISDPVLPEKKSSTSLPHVSPSPSPPAPSSPSENPESLSSSVQTLQPTATFHTPPHVRNHHLEQQPAKFRERTPTPIPTPEPGLPTPATSQETQETVQSPPSPLPTYDELLQQVDAAAREELATCLAKQIERTITRDRTATQFYERASRPQLESETTTQYWQRQRHPRRDKRHQRDRRKTYRQRPRPITPIWLHRYREYRSHQMERGLPGVSIATWMEYRARAGDRDPRRAGTRVQEYMAFQASAYTNRSDLDAFGGRSGMDASGSS</sequence>
<evidence type="ECO:0000256" key="1">
    <source>
        <dbReference type="SAM" id="MobiDB-lite"/>
    </source>
</evidence>
<reference evidence="3" key="1">
    <citation type="journal article" date="2017" name="Nat. Ecol. Evol.">
        <title>Genome expansion and lineage-specific genetic innovations in the forest pathogenic fungi Armillaria.</title>
        <authorList>
            <person name="Sipos G."/>
            <person name="Prasanna A.N."/>
            <person name="Walter M.C."/>
            <person name="O'Connor E."/>
            <person name="Balint B."/>
            <person name="Krizsan K."/>
            <person name="Kiss B."/>
            <person name="Hess J."/>
            <person name="Varga T."/>
            <person name="Slot J."/>
            <person name="Riley R."/>
            <person name="Boka B."/>
            <person name="Rigling D."/>
            <person name="Barry K."/>
            <person name="Lee J."/>
            <person name="Mihaltcheva S."/>
            <person name="LaButti K."/>
            <person name="Lipzen A."/>
            <person name="Waldron R."/>
            <person name="Moloney N.M."/>
            <person name="Sperisen C."/>
            <person name="Kredics L."/>
            <person name="Vagvoelgyi C."/>
            <person name="Patrignani A."/>
            <person name="Fitzpatrick D."/>
            <person name="Nagy I."/>
            <person name="Doyle S."/>
            <person name="Anderson J.B."/>
            <person name="Grigoriev I.V."/>
            <person name="Gueldener U."/>
            <person name="Muensterkoetter M."/>
            <person name="Nagy L.G."/>
        </authorList>
    </citation>
    <scope>NUCLEOTIDE SEQUENCE [LARGE SCALE GENOMIC DNA]</scope>
    <source>
        <strain evidence="3">C18/9</strain>
    </source>
</reference>
<feature type="compositionally biased region" description="Basic and acidic residues" evidence="1">
    <location>
        <begin position="110"/>
        <end position="123"/>
    </location>
</feature>
<feature type="region of interest" description="Disordered" evidence="1">
    <location>
        <begin position="33"/>
        <end position="157"/>
    </location>
</feature>
<accession>A0A284QUG8</accession>